<reference evidence="1" key="2">
    <citation type="submission" date="2020-11" db="EMBL/GenBank/DDBJ databases">
        <authorList>
            <person name="McCartney M.A."/>
            <person name="Auch B."/>
            <person name="Kono T."/>
            <person name="Mallez S."/>
            <person name="Becker A."/>
            <person name="Gohl D.M."/>
            <person name="Silverstein K.A.T."/>
            <person name="Koren S."/>
            <person name="Bechman K.B."/>
            <person name="Herman A."/>
            <person name="Abrahante J.E."/>
            <person name="Garbe J."/>
        </authorList>
    </citation>
    <scope>NUCLEOTIDE SEQUENCE</scope>
    <source>
        <strain evidence="1">Duluth1</strain>
        <tissue evidence="1">Whole animal</tissue>
    </source>
</reference>
<proteinExistence type="predicted"/>
<keyword evidence="2" id="KW-1185">Reference proteome</keyword>
<protein>
    <submittedName>
        <fullName evidence="1">Uncharacterized protein</fullName>
    </submittedName>
</protein>
<name>A0A9D4DLW7_DREPO</name>
<reference evidence="1" key="1">
    <citation type="journal article" date="2019" name="bioRxiv">
        <title>The Genome of the Zebra Mussel, Dreissena polymorpha: A Resource for Invasive Species Research.</title>
        <authorList>
            <person name="McCartney M.A."/>
            <person name="Auch B."/>
            <person name="Kono T."/>
            <person name="Mallez S."/>
            <person name="Zhang Y."/>
            <person name="Obille A."/>
            <person name="Becker A."/>
            <person name="Abrahante J.E."/>
            <person name="Garbe J."/>
            <person name="Badalamenti J.P."/>
            <person name="Herman A."/>
            <person name="Mangelson H."/>
            <person name="Liachko I."/>
            <person name="Sullivan S."/>
            <person name="Sone E.D."/>
            <person name="Koren S."/>
            <person name="Silverstein K.A.T."/>
            <person name="Beckman K.B."/>
            <person name="Gohl D.M."/>
        </authorList>
    </citation>
    <scope>NUCLEOTIDE SEQUENCE</scope>
    <source>
        <strain evidence="1">Duluth1</strain>
        <tissue evidence="1">Whole animal</tissue>
    </source>
</reference>
<comment type="caution">
    <text evidence="1">The sequence shown here is derived from an EMBL/GenBank/DDBJ whole genome shotgun (WGS) entry which is preliminary data.</text>
</comment>
<evidence type="ECO:0000313" key="2">
    <source>
        <dbReference type="Proteomes" id="UP000828390"/>
    </source>
</evidence>
<sequence>MNVNVDKAIQSGITGLTLGYFPTIRTYDANRNVGLHWEYNYGFWVMTAILDIDREFEREGAAMQNLVLTELEKTKLCHSSKCSGVSSWLKSVLKKIRDRKLPVESNVEELTFISCVAFLQDGRYVNYNPLNKLERDLPITQSTLKTLEIQLSLIF</sequence>
<dbReference type="EMBL" id="JAIWYP010000010">
    <property type="protein sequence ID" value="KAH3752057.1"/>
    <property type="molecule type" value="Genomic_DNA"/>
</dbReference>
<organism evidence="1 2">
    <name type="scientific">Dreissena polymorpha</name>
    <name type="common">Zebra mussel</name>
    <name type="synonym">Mytilus polymorpha</name>
    <dbReference type="NCBI Taxonomy" id="45954"/>
    <lineage>
        <taxon>Eukaryota</taxon>
        <taxon>Metazoa</taxon>
        <taxon>Spiralia</taxon>
        <taxon>Lophotrochozoa</taxon>
        <taxon>Mollusca</taxon>
        <taxon>Bivalvia</taxon>
        <taxon>Autobranchia</taxon>
        <taxon>Heteroconchia</taxon>
        <taxon>Euheterodonta</taxon>
        <taxon>Imparidentia</taxon>
        <taxon>Neoheterodontei</taxon>
        <taxon>Myida</taxon>
        <taxon>Dreissenoidea</taxon>
        <taxon>Dreissenidae</taxon>
        <taxon>Dreissena</taxon>
    </lineage>
</organism>
<dbReference type="AlphaFoldDB" id="A0A9D4DLW7"/>
<accession>A0A9D4DLW7</accession>
<evidence type="ECO:0000313" key="1">
    <source>
        <dbReference type="EMBL" id="KAH3752057.1"/>
    </source>
</evidence>
<gene>
    <name evidence="1" type="ORF">DPMN_186665</name>
</gene>
<dbReference type="Proteomes" id="UP000828390">
    <property type="component" value="Unassembled WGS sequence"/>
</dbReference>